<evidence type="ECO:0000259" key="2">
    <source>
        <dbReference type="Pfam" id="PF13309"/>
    </source>
</evidence>
<accession>A0A926DEC2</accession>
<gene>
    <name evidence="3" type="ORF">H8695_06000</name>
</gene>
<sequence length="223" mass="24558">MPKTEFTKYIDLYRPICEGLHRTFSGRVEFILHDLSTPEASVVLVVGDLTKRQIGAPATNVLMNALSSEGDDAKDIIGYPSMTKDGKVLKSSTVFIRNDSGKIIGCFCCNVDLTEFNALSAILEELTATTRLRQPAEQGSDEHTEIFAQCVSEVVGDIIRYEIARANLPPSSMSKADKVEIIRSLDKKGVFDVKGTPEMVAGILGTSVFTIYNYLKEVRNDNK</sequence>
<dbReference type="EMBL" id="JACRSP010000002">
    <property type="protein sequence ID" value="MBC8536244.1"/>
    <property type="molecule type" value="Genomic_DNA"/>
</dbReference>
<dbReference type="Proteomes" id="UP000620366">
    <property type="component" value="Unassembled WGS sequence"/>
</dbReference>
<feature type="domain" description="YheO-like" evidence="1">
    <location>
        <begin position="12"/>
        <end position="120"/>
    </location>
</feature>
<dbReference type="PANTHER" id="PTHR35568:SF1">
    <property type="entry name" value="TRANSCRIPTIONAL REGULATOR DAUR"/>
    <property type="match status" value="1"/>
</dbReference>
<protein>
    <submittedName>
        <fullName evidence="3">PAS domain-containing protein</fullName>
    </submittedName>
</protein>
<dbReference type="InterPro" id="IPR013559">
    <property type="entry name" value="YheO"/>
</dbReference>
<evidence type="ECO:0000259" key="1">
    <source>
        <dbReference type="Pfam" id="PF08348"/>
    </source>
</evidence>
<dbReference type="RefSeq" id="WP_249300002.1">
    <property type="nucleotide sequence ID" value="NZ_JACRSP010000002.1"/>
</dbReference>
<dbReference type="InterPro" id="IPR039446">
    <property type="entry name" value="DauR-like"/>
</dbReference>
<dbReference type="AlphaFoldDB" id="A0A926DEC2"/>
<proteinExistence type="predicted"/>
<feature type="domain" description="Transcriptional regulator DauR-like HTH" evidence="2">
    <location>
        <begin position="158"/>
        <end position="216"/>
    </location>
</feature>
<dbReference type="Pfam" id="PF08348">
    <property type="entry name" value="PAS_6"/>
    <property type="match status" value="1"/>
</dbReference>
<dbReference type="PANTHER" id="PTHR35568">
    <property type="entry name" value="TRANSCRIPTIONAL REGULATOR DAUR"/>
    <property type="match status" value="1"/>
</dbReference>
<evidence type="ECO:0000313" key="4">
    <source>
        <dbReference type="Proteomes" id="UP000620366"/>
    </source>
</evidence>
<keyword evidence="4" id="KW-1185">Reference proteome</keyword>
<organism evidence="3 4">
    <name type="scientific">Feifania hominis</name>
    <dbReference type="NCBI Taxonomy" id="2763660"/>
    <lineage>
        <taxon>Bacteria</taxon>
        <taxon>Bacillati</taxon>
        <taxon>Bacillota</taxon>
        <taxon>Clostridia</taxon>
        <taxon>Eubacteriales</taxon>
        <taxon>Feifaniaceae</taxon>
        <taxon>Feifania</taxon>
    </lineage>
</organism>
<comment type="caution">
    <text evidence="3">The sequence shown here is derived from an EMBL/GenBank/DDBJ whole genome shotgun (WGS) entry which is preliminary data.</text>
</comment>
<dbReference type="Pfam" id="PF13309">
    <property type="entry name" value="HTH_22"/>
    <property type="match status" value="1"/>
</dbReference>
<dbReference type="InterPro" id="IPR039445">
    <property type="entry name" value="DauR-like_HTH"/>
</dbReference>
<reference evidence="3" key="1">
    <citation type="submission" date="2020-08" db="EMBL/GenBank/DDBJ databases">
        <title>Genome public.</title>
        <authorList>
            <person name="Liu C."/>
            <person name="Sun Q."/>
        </authorList>
    </citation>
    <scope>NUCLEOTIDE SEQUENCE</scope>
    <source>
        <strain evidence="3">BX7</strain>
    </source>
</reference>
<name>A0A926DEC2_9FIRM</name>
<evidence type="ECO:0000313" key="3">
    <source>
        <dbReference type="EMBL" id="MBC8536244.1"/>
    </source>
</evidence>